<evidence type="ECO:0000313" key="2">
    <source>
        <dbReference type="Proteomes" id="UP000219573"/>
    </source>
</evidence>
<dbReference type="EMBL" id="OBDZ01000028">
    <property type="protein sequence ID" value="SNY41383.1"/>
    <property type="molecule type" value="Genomic_DNA"/>
</dbReference>
<name>A0A285I0I1_9FIRM</name>
<proteinExistence type="predicted"/>
<evidence type="ECO:0000313" key="1">
    <source>
        <dbReference type="EMBL" id="SNY41383.1"/>
    </source>
</evidence>
<dbReference type="PROSITE" id="PS51257">
    <property type="entry name" value="PROKAR_LIPOPROTEIN"/>
    <property type="match status" value="1"/>
</dbReference>
<dbReference type="RefSeq" id="WP_097019050.1">
    <property type="nucleotide sequence ID" value="NZ_OBDZ01000028.1"/>
</dbReference>
<accession>A0A285I0I1</accession>
<organism evidence="1 2">
    <name type="scientific">Orenia metallireducens</name>
    <dbReference type="NCBI Taxonomy" id="1413210"/>
    <lineage>
        <taxon>Bacteria</taxon>
        <taxon>Bacillati</taxon>
        <taxon>Bacillota</taxon>
        <taxon>Clostridia</taxon>
        <taxon>Halanaerobiales</taxon>
        <taxon>Halobacteroidaceae</taxon>
        <taxon>Orenia</taxon>
    </lineage>
</organism>
<gene>
    <name evidence="1" type="ORF">SAMN06265827_12840</name>
</gene>
<dbReference type="Proteomes" id="UP000219573">
    <property type="component" value="Unassembled WGS sequence"/>
</dbReference>
<protein>
    <submittedName>
        <fullName evidence="1">Uncharacterized protein</fullName>
    </submittedName>
</protein>
<keyword evidence="2" id="KW-1185">Reference proteome</keyword>
<reference evidence="2" key="1">
    <citation type="submission" date="2017-09" db="EMBL/GenBank/DDBJ databases">
        <authorList>
            <person name="Varghese N."/>
            <person name="Submissions S."/>
        </authorList>
    </citation>
    <scope>NUCLEOTIDE SEQUENCE [LARGE SCALE GENOMIC DNA]</scope>
    <source>
        <strain evidence="2">MSL47</strain>
    </source>
</reference>
<sequence length="271" mass="30049">MTLRKKVLTVFITLMVGILITGCSSSSNDNSNNTSDNDLPIKSEGNLVLYIKKSPSIKGQVTTQNIPAESTNIKLRIFNKNQEILKDVEIPDSGTVPVEVKLPIGMYELQAIAYTNSEALTMGALTGVEVKANEYTKANLTLERPSYNIETYVYDENGNKVDIDTIEGGKSFYISYTVDTNGLTFNAYDKLYTYLDGQENYNTLMNFNNETQLTAPSVETESTLSIKIEVVANKVIYGEYYHLYLPSSILNETQTELKVTPPEGGIEIGLN</sequence>
<dbReference type="AlphaFoldDB" id="A0A285I0I1"/>